<evidence type="ECO:0000256" key="2">
    <source>
        <dbReference type="SAM" id="Phobius"/>
    </source>
</evidence>
<gene>
    <name evidence="4" type="ORF">UA18_02303</name>
</gene>
<evidence type="ECO:0000313" key="5">
    <source>
        <dbReference type="Proteomes" id="UP000196218"/>
    </source>
</evidence>
<proteinExistence type="inferred from homology"/>
<dbReference type="Gene3D" id="1.20.120.1220">
    <property type="match status" value="1"/>
</dbReference>
<accession>A0ABD7LK34</accession>
<feature type="transmembrane region" description="Helical" evidence="2">
    <location>
        <begin position="58"/>
        <end position="78"/>
    </location>
</feature>
<comment type="similarity">
    <text evidence="1">Belongs to the peptidase A24 family.</text>
</comment>
<organism evidence="4 5">
    <name type="scientific">Burkholderia multivorans</name>
    <dbReference type="NCBI Taxonomy" id="87883"/>
    <lineage>
        <taxon>Bacteria</taxon>
        <taxon>Pseudomonadati</taxon>
        <taxon>Pseudomonadota</taxon>
        <taxon>Betaproteobacteria</taxon>
        <taxon>Burkholderiales</taxon>
        <taxon>Burkholderiaceae</taxon>
        <taxon>Burkholderia</taxon>
        <taxon>Burkholderia cepacia complex</taxon>
    </lineage>
</organism>
<protein>
    <submittedName>
        <fullName evidence="4">Peptidase A24A prepilin type IV</fullName>
    </submittedName>
</protein>
<feature type="transmembrane region" description="Helical" evidence="2">
    <location>
        <begin position="98"/>
        <end position="120"/>
    </location>
</feature>
<keyword evidence="2" id="KW-1133">Transmembrane helix</keyword>
<keyword evidence="2" id="KW-0472">Membrane</keyword>
<dbReference type="PANTHER" id="PTHR30487:SF0">
    <property type="entry name" value="PREPILIN LEADER PEPTIDASE_N-METHYLTRANSFERASE-RELATED"/>
    <property type="match status" value="1"/>
</dbReference>
<evidence type="ECO:0000313" key="4">
    <source>
        <dbReference type="EMBL" id="SAK19792.1"/>
    </source>
</evidence>
<keyword evidence="2" id="KW-0812">Transmembrane</keyword>
<dbReference type="PANTHER" id="PTHR30487">
    <property type="entry name" value="TYPE 4 PREPILIN-LIKE PROTEINS LEADER PEPTIDE-PROCESSING ENZYME"/>
    <property type="match status" value="1"/>
</dbReference>
<dbReference type="AlphaFoldDB" id="A0ABD7LK34"/>
<dbReference type="EMBL" id="FKJW01000003">
    <property type="protein sequence ID" value="SAK19792.1"/>
    <property type="molecule type" value="Genomic_DNA"/>
</dbReference>
<feature type="domain" description="Prepilin type IV endopeptidase peptidase" evidence="3">
    <location>
        <begin position="9"/>
        <end position="112"/>
    </location>
</feature>
<dbReference type="RefSeq" id="WP_069220276.1">
    <property type="nucleotide sequence ID" value="NZ_CADFGW010000006.1"/>
</dbReference>
<name>A0ABD7LK34_9BURK</name>
<evidence type="ECO:0000256" key="1">
    <source>
        <dbReference type="ARBA" id="ARBA00005801"/>
    </source>
</evidence>
<reference evidence="4 5" key="1">
    <citation type="submission" date="2016-04" db="EMBL/GenBank/DDBJ databases">
        <authorList>
            <person name="Peeters C."/>
        </authorList>
    </citation>
    <scope>NUCLEOTIDE SEQUENCE [LARGE SCALE GENOMIC DNA]</scope>
    <source>
        <strain evidence="4">LMG 29311</strain>
    </source>
</reference>
<dbReference type="Proteomes" id="UP000196218">
    <property type="component" value="Unassembled WGS sequence"/>
</dbReference>
<sequence>MARLLFAGVFLVWATLVGSGDIRFRRIGNRLVIVGLAAALLSVVANENPFGISLVQSLIGASLGFLCFFPFFALRLMGAADVKVFAVLGAWCGAQPLLGFWIVASLAAGIHALVLMLVSRTPIRALWPQGQPVLALGGHRATPYAACLVAPAAMWLVYLAVAGGAR</sequence>
<feature type="transmembrane region" description="Helical" evidence="2">
    <location>
        <begin position="29"/>
        <end position="46"/>
    </location>
</feature>
<dbReference type="Pfam" id="PF01478">
    <property type="entry name" value="Peptidase_A24"/>
    <property type="match status" value="1"/>
</dbReference>
<feature type="transmembrane region" description="Helical" evidence="2">
    <location>
        <begin position="141"/>
        <end position="161"/>
    </location>
</feature>
<comment type="caution">
    <text evidence="4">The sequence shown here is derived from an EMBL/GenBank/DDBJ whole genome shotgun (WGS) entry which is preliminary data.</text>
</comment>
<dbReference type="InterPro" id="IPR050882">
    <property type="entry name" value="Prepilin_peptidase/N-MTase"/>
</dbReference>
<dbReference type="InterPro" id="IPR000045">
    <property type="entry name" value="Prepilin_IV_endopep_pep"/>
</dbReference>
<evidence type="ECO:0000259" key="3">
    <source>
        <dbReference type="Pfam" id="PF01478"/>
    </source>
</evidence>